<accession>A0ABW2YCG0</accession>
<dbReference type="Proteomes" id="UP001597110">
    <property type="component" value="Unassembled WGS sequence"/>
</dbReference>
<feature type="region of interest" description="Disordered" evidence="1">
    <location>
        <begin position="112"/>
        <end position="131"/>
    </location>
</feature>
<dbReference type="RefSeq" id="WP_386823735.1">
    <property type="nucleotide sequence ID" value="NZ_JBHTIF010000001.1"/>
</dbReference>
<dbReference type="EMBL" id="JBHTIF010000001">
    <property type="protein sequence ID" value="MFD0726179.1"/>
    <property type="molecule type" value="Genomic_DNA"/>
</dbReference>
<evidence type="ECO:0000256" key="1">
    <source>
        <dbReference type="SAM" id="MobiDB-lite"/>
    </source>
</evidence>
<organism evidence="2 3">
    <name type="scientific">Lysobacter brunescens</name>
    <dbReference type="NCBI Taxonomy" id="262323"/>
    <lineage>
        <taxon>Bacteria</taxon>
        <taxon>Pseudomonadati</taxon>
        <taxon>Pseudomonadota</taxon>
        <taxon>Gammaproteobacteria</taxon>
        <taxon>Lysobacterales</taxon>
        <taxon>Lysobacteraceae</taxon>
        <taxon>Lysobacter</taxon>
    </lineage>
</organism>
<evidence type="ECO:0000313" key="2">
    <source>
        <dbReference type="EMBL" id="MFD0726179.1"/>
    </source>
</evidence>
<reference evidence="3" key="1">
    <citation type="journal article" date="2019" name="Int. J. Syst. Evol. Microbiol.">
        <title>The Global Catalogue of Microorganisms (GCM) 10K type strain sequencing project: providing services to taxonomists for standard genome sequencing and annotation.</title>
        <authorList>
            <consortium name="The Broad Institute Genomics Platform"/>
            <consortium name="The Broad Institute Genome Sequencing Center for Infectious Disease"/>
            <person name="Wu L."/>
            <person name="Ma J."/>
        </authorList>
    </citation>
    <scope>NUCLEOTIDE SEQUENCE [LARGE SCALE GENOMIC DNA]</scope>
    <source>
        <strain evidence="3">CCUG 55585</strain>
    </source>
</reference>
<comment type="caution">
    <text evidence="2">The sequence shown here is derived from an EMBL/GenBank/DDBJ whole genome shotgun (WGS) entry which is preliminary data.</text>
</comment>
<proteinExistence type="predicted"/>
<protein>
    <submittedName>
        <fullName evidence="2">Uncharacterized protein</fullName>
    </submittedName>
</protein>
<gene>
    <name evidence="2" type="ORF">ACFQ0E_11310</name>
</gene>
<sequence>MTCRIGGTVRIGDDIHVTLQRRLQDRVTLGVIGPAGSRLHFDGACLQPIVLPSGAQAYLFSLLGVRRFRIDGIEVEVWIPGDAVPLASDCDDHVHFGIRTPQPLRITCEQEHEPPARVAPRSKASPVQLRN</sequence>
<keyword evidence="3" id="KW-1185">Reference proteome</keyword>
<name>A0ABW2YCG0_9GAMM</name>
<evidence type="ECO:0000313" key="3">
    <source>
        <dbReference type="Proteomes" id="UP001597110"/>
    </source>
</evidence>